<evidence type="ECO:0000256" key="2">
    <source>
        <dbReference type="ARBA" id="ARBA00022840"/>
    </source>
</evidence>
<dbReference type="GO" id="GO:0009898">
    <property type="term" value="C:cytoplasmic side of plasma membrane"/>
    <property type="evidence" value="ECO:0007669"/>
    <property type="project" value="TreeGrafter"/>
</dbReference>
<evidence type="ECO:0008006" key="4">
    <source>
        <dbReference type="Google" id="ProtNLM"/>
    </source>
</evidence>
<keyword evidence="1" id="KW-0547">Nucleotide-binding</keyword>
<proteinExistence type="predicted"/>
<reference evidence="3" key="1">
    <citation type="submission" date="2006-06" db="EMBL/GenBank/DDBJ databases">
        <title>Complete sequence of Trichodesmium erythraeum IMS101.</title>
        <authorList>
            <consortium name="US DOE Joint Genome Institute"/>
            <person name="Copeland A."/>
            <person name="Lucas S."/>
            <person name="Lapidus A."/>
            <person name="Barry K."/>
            <person name="Detter J.C."/>
            <person name="Glavina del Rio T."/>
            <person name="Hammon N."/>
            <person name="Israni S."/>
            <person name="Dalin E."/>
            <person name="Tice H."/>
            <person name="Pitluck S."/>
            <person name="Kiss H."/>
            <person name="Munk A.C."/>
            <person name="Brettin T."/>
            <person name="Bruce D."/>
            <person name="Han C."/>
            <person name="Tapia R."/>
            <person name="Gilna P."/>
            <person name="Schmutz J."/>
            <person name="Larimer F."/>
            <person name="Land M."/>
            <person name="Hauser L."/>
            <person name="Kyrpides N."/>
            <person name="Kim E."/>
            <person name="Richardson P."/>
        </authorList>
    </citation>
    <scope>NUCLEOTIDE SEQUENCE [LARGE SCALE GENOMIC DNA]</scope>
    <source>
        <strain evidence="3">IMS101</strain>
    </source>
</reference>
<keyword evidence="2" id="KW-0067">ATP-binding</keyword>
<organism evidence="3">
    <name type="scientific">Trichodesmium erythraeum (strain IMS101)</name>
    <dbReference type="NCBI Taxonomy" id="203124"/>
    <lineage>
        <taxon>Bacteria</taxon>
        <taxon>Bacillati</taxon>
        <taxon>Cyanobacteriota</taxon>
        <taxon>Cyanophyceae</taxon>
        <taxon>Oscillatoriophycideae</taxon>
        <taxon>Oscillatoriales</taxon>
        <taxon>Microcoleaceae</taxon>
        <taxon>Trichodesmium</taxon>
    </lineage>
</organism>
<accession>Q10WW4</accession>
<dbReference type="RefSeq" id="WP_011613589.1">
    <property type="nucleotide sequence ID" value="NC_008312.1"/>
</dbReference>
<dbReference type="SUPFAM" id="SSF52540">
    <property type="entry name" value="P-loop containing nucleoside triphosphate hydrolases"/>
    <property type="match status" value="1"/>
</dbReference>
<dbReference type="eggNOG" id="COG0455">
    <property type="taxonomic scope" value="Bacteria"/>
</dbReference>
<protein>
    <recommendedName>
        <fullName evidence="4">AAA domain-containing protein</fullName>
    </recommendedName>
</protein>
<dbReference type="PANTHER" id="PTHR43384">
    <property type="entry name" value="SEPTUM SITE-DETERMINING PROTEIN MIND HOMOLOG, CHLOROPLASTIC-RELATED"/>
    <property type="match status" value="1"/>
</dbReference>
<dbReference type="OrthoDB" id="580767at2"/>
<dbReference type="InterPro" id="IPR050625">
    <property type="entry name" value="ParA/MinD_ATPase"/>
</dbReference>
<dbReference type="KEGG" id="ter:Tery_4262"/>
<dbReference type="GO" id="GO:0005524">
    <property type="term" value="F:ATP binding"/>
    <property type="evidence" value="ECO:0007669"/>
    <property type="project" value="UniProtKB-KW"/>
</dbReference>
<dbReference type="GO" id="GO:0005829">
    <property type="term" value="C:cytosol"/>
    <property type="evidence" value="ECO:0007669"/>
    <property type="project" value="TreeGrafter"/>
</dbReference>
<dbReference type="AlphaFoldDB" id="Q10WW4"/>
<dbReference type="GO" id="GO:0051782">
    <property type="term" value="P:negative regulation of cell division"/>
    <property type="evidence" value="ECO:0007669"/>
    <property type="project" value="TreeGrafter"/>
</dbReference>
<name>Q10WW4_TRIEI</name>
<dbReference type="NCBIfam" id="NF047398">
    <property type="entry name" value="AAA_KGGVGR"/>
    <property type="match status" value="1"/>
</dbReference>
<sequence length="377" mass="43227">MQDWKTNLLNKIVEKYVNNSNEWVELEFDLNKVLELIIVSNNFYGKSSQERGISVSKYLKTIGADEISKYSTYYTVEESYSINLRKPSRLKYFNPSTWLELAYCAANPQNYTKVERVKRSPSPKVIVFYSYRDSGDKTTSVAITGLKLVEKGYNVALMDLNLESPGLSALINQKELPKKGFVDYFYDKSFGKVDVEVSIDQTFFEVKTKFEWAGGNLFGFYPGELSPDYTCKLEYINPQVVLDDNETLWSVLKKEVYEHLDLDFILIDSASGLSKWAALLLTQAADEALIFTDTSDNSINGTNLILEAIDVLGLKKKIVLSLLEFVNKDKAIENAWEKINFSVKREDEFFVVPHFSLNNYTNINQIYSNIARFIYSN</sequence>
<dbReference type="GO" id="GO:0016887">
    <property type="term" value="F:ATP hydrolysis activity"/>
    <property type="evidence" value="ECO:0007669"/>
    <property type="project" value="TreeGrafter"/>
</dbReference>
<dbReference type="HOGENOM" id="CLU_733510_0_0_3"/>
<evidence type="ECO:0000313" key="3">
    <source>
        <dbReference type="EMBL" id="ABG53260.1"/>
    </source>
</evidence>
<dbReference type="InterPro" id="IPR027417">
    <property type="entry name" value="P-loop_NTPase"/>
</dbReference>
<dbReference type="PANTHER" id="PTHR43384:SF6">
    <property type="entry name" value="SEPTUM SITE-DETERMINING PROTEIN MIND HOMOLOG, CHLOROPLASTIC"/>
    <property type="match status" value="1"/>
</dbReference>
<gene>
    <name evidence="3" type="ordered locus">Tery_4262</name>
</gene>
<dbReference type="CDD" id="cd01983">
    <property type="entry name" value="SIMIBI"/>
    <property type="match status" value="1"/>
</dbReference>
<dbReference type="Gene3D" id="3.40.50.300">
    <property type="entry name" value="P-loop containing nucleotide triphosphate hydrolases"/>
    <property type="match status" value="1"/>
</dbReference>
<dbReference type="STRING" id="203124.Tery_4262"/>
<evidence type="ECO:0000256" key="1">
    <source>
        <dbReference type="ARBA" id="ARBA00022741"/>
    </source>
</evidence>
<dbReference type="EMBL" id="CP000393">
    <property type="protein sequence ID" value="ABG53260.1"/>
    <property type="molecule type" value="Genomic_DNA"/>
</dbReference>